<dbReference type="Pfam" id="PF00400">
    <property type="entry name" value="WD40"/>
    <property type="match status" value="5"/>
</dbReference>
<dbReference type="GO" id="GO:0034388">
    <property type="term" value="C:Pwp2p-containing subcomplex of 90S preribosome"/>
    <property type="evidence" value="ECO:0007669"/>
    <property type="project" value="TreeGrafter"/>
</dbReference>
<feature type="repeat" description="WD" evidence="6">
    <location>
        <begin position="417"/>
        <end position="458"/>
    </location>
</feature>
<sequence length="933" mass="103761">MKFSYKFSNLLGTVYRRGDIIFSNDGSTVLCPVGNKISVYDLRNNRSHTLPFEARFNYTSLALSPSGIILIAADEEGEVHIINLNFRHILYRRRFNQPIKSVKFSPDGKHFALTKTNAVLVYCAPGANKRIFDPFVLERVFHGAYDDTTCLDWSFDSRVLAVGSRDMTTRVYGFAKLKNLREYPIGGNKDSVVGVFFEDKSLDLCTVSKDGHVNMWDCSVDPEGLVPAQDCYKIKEKAKDEEEEVVDDIPVTQEEIEDLNKIKNKGEGSDSQEKIFYSRRFRLFMDKHLGGKRAPVTAAHYHKSTRMLVVAFASGDFLLLDLNDKGAVVHSLNISDQTISSVGMNNSGDWIALGVSSLGQLVVWEWQSESYVLKQQGHFSNMRVVVYSPDGQNLATGGEDGKVKLWSTQSSFSFVTFSEHTGAVTGLTFTQSGRAILSSSHDGTVRAFDLIRYRNFKTLTSPRPTQFSCVSVDSSGELVTAGGQDSHDIYLWSLQSGRLLEVLSGHEGPVVSVQFSSQPGSTMMASTAWDATLKVWDAIDSTTAKETIALSSDGLCVCIRPDGKQLAVATLDGQITMFNPLTGQQEANIIGRNDLGAGKADADKISAKKNLQSKAFSCLCYSSDGKFILGGGQSKNVCIYSIDDELLIKKFEITQNRSFDAMDEIINRRKMAENNINLALVEDREDENGKSIHIKLPGTRQGDMSCRAFRPEVRVTSLTFSPTGRSWAASSSEGLLVYSLDNDWLFDPLSLDISNTPSAIKQKLKEKDYMAALMMAVRINIKTLQQEVIETIPVHTISLIVNNLPQLYVEGVLRYLSEAVESTPHIGLYSQWATSLVTHHGQTLKNRAPQIMSTLNALQRALSIHHTNLSKVCSHNEYMLSYLLAQASLRKKRQVEDAENENENSKKLSHTSSDEEMDAEDQLEDMFCEEVEP</sequence>
<dbReference type="AlphaFoldDB" id="A0AAW0YQB2"/>
<comment type="similarity">
    <text evidence="2">Belongs to the WD repeat PWP2 family.</text>
</comment>
<evidence type="ECO:0000256" key="5">
    <source>
        <dbReference type="ARBA" id="ARBA00023242"/>
    </source>
</evidence>
<dbReference type="PANTHER" id="PTHR19858">
    <property type="entry name" value="WD40 REPEAT PROTEIN"/>
    <property type="match status" value="1"/>
</dbReference>
<feature type="repeat" description="WD" evidence="6">
    <location>
        <begin position="185"/>
        <end position="217"/>
    </location>
</feature>
<dbReference type="SUPFAM" id="SSF50978">
    <property type="entry name" value="WD40 repeat-like"/>
    <property type="match status" value="1"/>
</dbReference>
<evidence type="ECO:0000313" key="10">
    <source>
        <dbReference type="Proteomes" id="UP001445076"/>
    </source>
</evidence>
<dbReference type="InterPro" id="IPR036322">
    <property type="entry name" value="WD40_repeat_dom_sf"/>
</dbReference>
<keyword evidence="5" id="KW-0539">Nucleus</keyword>
<comment type="subcellular location">
    <subcellularLocation>
        <location evidence="1">Nucleus</location>
        <location evidence="1">Nucleolus</location>
    </subcellularLocation>
</comment>
<feature type="repeat" description="WD" evidence="6">
    <location>
        <begin position="375"/>
        <end position="416"/>
    </location>
</feature>
<evidence type="ECO:0000313" key="9">
    <source>
        <dbReference type="EMBL" id="KAK8753773.1"/>
    </source>
</evidence>
<accession>A0AAW0YQB2</accession>
<evidence type="ECO:0000256" key="7">
    <source>
        <dbReference type="SAM" id="MobiDB-lite"/>
    </source>
</evidence>
<dbReference type="PROSITE" id="PS50082">
    <property type="entry name" value="WD_REPEATS_2"/>
    <property type="match status" value="4"/>
</dbReference>
<evidence type="ECO:0000256" key="1">
    <source>
        <dbReference type="ARBA" id="ARBA00004604"/>
    </source>
</evidence>
<dbReference type="GO" id="GO:0032040">
    <property type="term" value="C:small-subunit processome"/>
    <property type="evidence" value="ECO:0007669"/>
    <property type="project" value="TreeGrafter"/>
</dbReference>
<dbReference type="Pfam" id="PF04003">
    <property type="entry name" value="Utp12"/>
    <property type="match status" value="1"/>
</dbReference>
<dbReference type="GO" id="GO:0000028">
    <property type="term" value="P:ribosomal small subunit assembly"/>
    <property type="evidence" value="ECO:0007669"/>
    <property type="project" value="TreeGrafter"/>
</dbReference>
<dbReference type="EMBL" id="JARKIK010000002">
    <property type="protein sequence ID" value="KAK8753773.1"/>
    <property type="molecule type" value="Genomic_DNA"/>
</dbReference>
<evidence type="ECO:0000259" key="8">
    <source>
        <dbReference type="Pfam" id="PF04003"/>
    </source>
</evidence>
<feature type="repeat" description="WD" evidence="6">
    <location>
        <begin position="503"/>
        <end position="546"/>
    </location>
</feature>
<dbReference type="Gene3D" id="2.130.10.10">
    <property type="entry name" value="YVTN repeat-like/Quinoprotein amine dehydrogenase"/>
    <property type="match status" value="3"/>
</dbReference>
<organism evidence="9 10">
    <name type="scientific">Cherax quadricarinatus</name>
    <name type="common">Australian red claw crayfish</name>
    <dbReference type="NCBI Taxonomy" id="27406"/>
    <lineage>
        <taxon>Eukaryota</taxon>
        <taxon>Metazoa</taxon>
        <taxon>Ecdysozoa</taxon>
        <taxon>Arthropoda</taxon>
        <taxon>Crustacea</taxon>
        <taxon>Multicrustacea</taxon>
        <taxon>Malacostraca</taxon>
        <taxon>Eumalacostraca</taxon>
        <taxon>Eucarida</taxon>
        <taxon>Decapoda</taxon>
        <taxon>Pleocyemata</taxon>
        <taxon>Astacidea</taxon>
        <taxon>Parastacoidea</taxon>
        <taxon>Parastacidae</taxon>
        <taxon>Cherax</taxon>
    </lineage>
</organism>
<dbReference type="InterPro" id="IPR015943">
    <property type="entry name" value="WD40/YVTN_repeat-like_dom_sf"/>
</dbReference>
<dbReference type="Proteomes" id="UP001445076">
    <property type="component" value="Unassembled WGS sequence"/>
</dbReference>
<keyword evidence="3 6" id="KW-0853">WD repeat</keyword>
<evidence type="ECO:0000256" key="3">
    <source>
        <dbReference type="ARBA" id="ARBA00022574"/>
    </source>
</evidence>
<dbReference type="PANTHER" id="PTHR19858:SF0">
    <property type="entry name" value="PERIODIC TRYPTOPHAN PROTEIN 2 HOMOLOG"/>
    <property type="match status" value="1"/>
</dbReference>
<dbReference type="GO" id="GO:0000462">
    <property type="term" value="P:maturation of SSU-rRNA from tricistronic rRNA transcript (SSU-rRNA, 5.8S rRNA, LSU-rRNA)"/>
    <property type="evidence" value="ECO:0007669"/>
    <property type="project" value="TreeGrafter"/>
</dbReference>
<dbReference type="InterPro" id="IPR001680">
    <property type="entry name" value="WD40_rpt"/>
</dbReference>
<dbReference type="InterPro" id="IPR007148">
    <property type="entry name" value="SSU_processome_Utp12"/>
</dbReference>
<feature type="region of interest" description="Disordered" evidence="7">
    <location>
        <begin position="893"/>
        <end position="933"/>
    </location>
</feature>
<reference evidence="9 10" key="1">
    <citation type="journal article" date="2024" name="BMC Genomics">
        <title>Genome assembly of redclaw crayfish (Cherax quadricarinatus) provides insights into its immune adaptation and hypoxia tolerance.</title>
        <authorList>
            <person name="Liu Z."/>
            <person name="Zheng J."/>
            <person name="Li H."/>
            <person name="Fang K."/>
            <person name="Wang S."/>
            <person name="He J."/>
            <person name="Zhou D."/>
            <person name="Weng S."/>
            <person name="Chi M."/>
            <person name="Gu Z."/>
            <person name="He J."/>
            <person name="Li F."/>
            <person name="Wang M."/>
        </authorList>
    </citation>
    <scope>NUCLEOTIDE SEQUENCE [LARGE SCALE GENOMIC DNA]</scope>
    <source>
        <strain evidence="9">ZL_2023a</strain>
    </source>
</reference>
<feature type="compositionally biased region" description="Acidic residues" evidence="7">
    <location>
        <begin position="914"/>
        <end position="933"/>
    </location>
</feature>
<feature type="domain" description="Small-subunit processome Utp12" evidence="8">
    <location>
        <begin position="783"/>
        <end position="884"/>
    </location>
</feature>
<evidence type="ECO:0000256" key="4">
    <source>
        <dbReference type="ARBA" id="ARBA00022737"/>
    </source>
</evidence>
<dbReference type="InterPro" id="IPR027145">
    <property type="entry name" value="PWP2"/>
</dbReference>
<dbReference type="PROSITE" id="PS50294">
    <property type="entry name" value="WD_REPEATS_REGION"/>
    <property type="match status" value="3"/>
</dbReference>
<keyword evidence="4" id="KW-0677">Repeat</keyword>
<dbReference type="CDD" id="cd00200">
    <property type="entry name" value="WD40"/>
    <property type="match status" value="1"/>
</dbReference>
<dbReference type="InterPro" id="IPR011047">
    <property type="entry name" value="Quinoprotein_ADH-like_sf"/>
</dbReference>
<keyword evidence="10" id="KW-1185">Reference proteome</keyword>
<evidence type="ECO:0000256" key="2">
    <source>
        <dbReference type="ARBA" id="ARBA00010226"/>
    </source>
</evidence>
<dbReference type="SMART" id="SM00320">
    <property type="entry name" value="WD40"/>
    <property type="match status" value="13"/>
</dbReference>
<dbReference type="SUPFAM" id="SSF50998">
    <property type="entry name" value="Quinoprotein alcohol dehydrogenase-like"/>
    <property type="match status" value="1"/>
</dbReference>
<proteinExistence type="inferred from homology"/>
<name>A0AAW0YQB2_CHEQU</name>
<comment type="caution">
    <text evidence="9">The sequence shown here is derived from an EMBL/GenBank/DDBJ whole genome shotgun (WGS) entry which is preliminary data.</text>
</comment>
<evidence type="ECO:0000256" key="6">
    <source>
        <dbReference type="PROSITE-ProRule" id="PRU00221"/>
    </source>
</evidence>
<gene>
    <name evidence="9" type="ORF">OTU49_001531</name>
</gene>
<protein>
    <recommendedName>
        <fullName evidence="8">Small-subunit processome Utp12 domain-containing protein</fullName>
    </recommendedName>
</protein>